<proteinExistence type="predicted"/>
<gene>
    <name evidence="5" type="ORF">IFM89_014564</name>
</gene>
<dbReference type="Proteomes" id="UP000631114">
    <property type="component" value="Unassembled WGS sequence"/>
</dbReference>
<sequence>MGEEKQQKCSTSSGGGGGSRVSKKPKPKKIPQRGLGVEQLEKIRIEEQHKNNPAASAANLGSSSFPFAPHSQHRNQSSSSIPFHQQSSTELRSFRPHFSVFGASSAILGASSSINPPPLPSQPVVYGQNSSNPLGGGGSTIERHSCLTNVLNSSEFSYDKEGYKVNHGLVFQTHLHSELNPIGSSSILMQRQNEQQQQNHSIKMIGMKRPWPFSLDNQPTPSFQCNFPMFVPPICGLDERSPRENGGTLLLEPGKSSCRDGPPGLSEPLFDWRAGIPDPNWSNGSKEYGAIDTVLTLGLPTATSSSTTTKPRQPLEISAYTHPEVSDFNTSPLEEYYGEPVFQRGVLSTQSQHFYCFFPPKSPQISHMASNSRDQRSKISDAVDLNLRL</sequence>
<comment type="caution">
    <text evidence="5">The sequence shown here is derived from an EMBL/GenBank/DDBJ whole genome shotgun (WGS) entry which is preliminary data.</text>
</comment>
<feature type="compositionally biased region" description="Basic residues" evidence="4">
    <location>
        <begin position="21"/>
        <end position="31"/>
    </location>
</feature>
<accession>A0A835H0V2</accession>
<feature type="compositionally biased region" description="Basic and acidic residues" evidence="4">
    <location>
        <begin position="39"/>
        <end position="50"/>
    </location>
</feature>
<dbReference type="GO" id="GO:0003700">
    <property type="term" value="F:DNA-binding transcription factor activity"/>
    <property type="evidence" value="ECO:0007669"/>
    <property type="project" value="InterPro"/>
</dbReference>
<evidence type="ECO:0008006" key="7">
    <source>
        <dbReference type="Google" id="ProtNLM"/>
    </source>
</evidence>
<keyword evidence="1" id="KW-0678">Repressor</keyword>
<reference evidence="5 6" key="1">
    <citation type="submission" date="2020-10" db="EMBL/GenBank/DDBJ databases">
        <title>The Coptis chinensis genome and diversification of protoberbering-type alkaloids.</title>
        <authorList>
            <person name="Wang B."/>
            <person name="Shu S."/>
            <person name="Song C."/>
            <person name="Liu Y."/>
        </authorList>
    </citation>
    <scope>NUCLEOTIDE SEQUENCE [LARGE SCALE GENOMIC DNA]</scope>
    <source>
        <strain evidence="5">HL-2020</strain>
        <tissue evidence="5">Leaf</tissue>
    </source>
</reference>
<keyword evidence="2" id="KW-0805">Transcription regulation</keyword>
<feature type="region of interest" description="Disordered" evidence="4">
    <location>
        <begin position="1"/>
        <end position="81"/>
    </location>
</feature>
<feature type="compositionally biased region" description="Polar residues" evidence="4">
    <location>
        <begin position="51"/>
        <end position="65"/>
    </location>
</feature>
<dbReference type="OrthoDB" id="1926221at2759"/>
<evidence type="ECO:0000313" key="6">
    <source>
        <dbReference type="Proteomes" id="UP000631114"/>
    </source>
</evidence>
<dbReference type="PANTHER" id="PTHR33388">
    <property type="entry name" value="OS01G0212500 PROTEIN"/>
    <property type="match status" value="1"/>
</dbReference>
<evidence type="ECO:0000313" key="5">
    <source>
        <dbReference type="EMBL" id="KAF9588688.1"/>
    </source>
</evidence>
<dbReference type="PANTHER" id="PTHR33388:SF1">
    <property type="entry name" value="PROTEIN SPEAR2"/>
    <property type="match status" value="1"/>
</dbReference>
<evidence type="ECO:0000256" key="1">
    <source>
        <dbReference type="ARBA" id="ARBA00022491"/>
    </source>
</evidence>
<dbReference type="EMBL" id="JADFTS010000009">
    <property type="protein sequence ID" value="KAF9588688.1"/>
    <property type="molecule type" value="Genomic_DNA"/>
</dbReference>
<evidence type="ECO:0000256" key="3">
    <source>
        <dbReference type="ARBA" id="ARBA00023163"/>
    </source>
</evidence>
<keyword evidence="3" id="KW-0804">Transcription</keyword>
<dbReference type="AlphaFoldDB" id="A0A835H0V2"/>
<dbReference type="InterPro" id="IPR040356">
    <property type="entry name" value="SPEAR"/>
</dbReference>
<keyword evidence="6" id="KW-1185">Reference proteome</keyword>
<organism evidence="5 6">
    <name type="scientific">Coptis chinensis</name>
    <dbReference type="NCBI Taxonomy" id="261450"/>
    <lineage>
        <taxon>Eukaryota</taxon>
        <taxon>Viridiplantae</taxon>
        <taxon>Streptophyta</taxon>
        <taxon>Embryophyta</taxon>
        <taxon>Tracheophyta</taxon>
        <taxon>Spermatophyta</taxon>
        <taxon>Magnoliopsida</taxon>
        <taxon>Ranunculales</taxon>
        <taxon>Ranunculaceae</taxon>
        <taxon>Coptidoideae</taxon>
        <taxon>Coptis</taxon>
    </lineage>
</organism>
<evidence type="ECO:0000256" key="2">
    <source>
        <dbReference type="ARBA" id="ARBA00023015"/>
    </source>
</evidence>
<evidence type="ECO:0000256" key="4">
    <source>
        <dbReference type="SAM" id="MobiDB-lite"/>
    </source>
</evidence>
<name>A0A835H0V2_9MAGN</name>
<protein>
    <recommendedName>
        <fullName evidence="7">SPOROCYTELESS-like EAR-containing protein 2</fullName>
    </recommendedName>
</protein>